<evidence type="ECO:0000256" key="2">
    <source>
        <dbReference type="ARBA" id="ARBA00023015"/>
    </source>
</evidence>
<keyword evidence="4" id="KW-0804">Transcription</keyword>
<evidence type="ECO:0000256" key="3">
    <source>
        <dbReference type="ARBA" id="ARBA00023125"/>
    </source>
</evidence>
<organism evidence="6 7">
    <name type="scientific">Sphingobium nicotianae</name>
    <dbReference type="NCBI Taxonomy" id="2782607"/>
    <lineage>
        <taxon>Bacteria</taxon>
        <taxon>Pseudomonadati</taxon>
        <taxon>Pseudomonadota</taxon>
        <taxon>Alphaproteobacteria</taxon>
        <taxon>Sphingomonadales</taxon>
        <taxon>Sphingomonadaceae</taxon>
        <taxon>Sphingobium</taxon>
    </lineage>
</organism>
<dbReference type="InterPro" id="IPR000847">
    <property type="entry name" value="LysR_HTH_N"/>
</dbReference>
<gene>
    <name evidence="6" type="ORF">KK488_10550</name>
</gene>
<dbReference type="AlphaFoldDB" id="A0A9X1DCL0"/>
<dbReference type="InterPro" id="IPR005119">
    <property type="entry name" value="LysR_subst-bd"/>
</dbReference>
<keyword evidence="7" id="KW-1185">Reference proteome</keyword>
<dbReference type="SUPFAM" id="SSF53850">
    <property type="entry name" value="Periplasmic binding protein-like II"/>
    <property type="match status" value="1"/>
</dbReference>
<dbReference type="PANTHER" id="PTHR30419">
    <property type="entry name" value="HTH-TYPE TRANSCRIPTIONAL REGULATOR YBHD"/>
    <property type="match status" value="1"/>
</dbReference>
<dbReference type="GO" id="GO:0003700">
    <property type="term" value="F:DNA-binding transcription factor activity"/>
    <property type="evidence" value="ECO:0007669"/>
    <property type="project" value="InterPro"/>
</dbReference>
<dbReference type="RefSeq" id="WP_214623284.1">
    <property type="nucleotide sequence ID" value="NZ_JAHGAW010000006.1"/>
</dbReference>
<protein>
    <submittedName>
        <fullName evidence="6">LysR family transcriptional regulator</fullName>
    </submittedName>
</protein>
<dbReference type="Gene3D" id="3.40.190.290">
    <property type="match status" value="1"/>
</dbReference>
<dbReference type="InterPro" id="IPR050950">
    <property type="entry name" value="HTH-type_LysR_regulators"/>
</dbReference>
<dbReference type="InterPro" id="IPR036388">
    <property type="entry name" value="WH-like_DNA-bd_sf"/>
</dbReference>
<dbReference type="InterPro" id="IPR036390">
    <property type="entry name" value="WH_DNA-bd_sf"/>
</dbReference>
<keyword evidence="2" id="KW-0805">Transcription regulation</keyword>
<dbReference type="SUPFAM" id="SSF46785">
    <property type="entry name" value="Winged helix' DNA-binding domain"/>
    <property type="match status" value="1"/>
</dbReference>
<accession>A0A9X1DCL0</accession>
<dbReference type="GO" id="GO:0003677">
    <property type="term" value="F:DNA binding"/>
    <property type="evidence" value="ECO:0007669"/>
    <property type="project" value="UniProtKB-KW"/>
</dbReference>
<dbReference type="Gene3D" id="1.10.10.10">
    <property type="entry name" value="Winged helix-like DNA-binding domain superfamily/Winged helix DNA-binding domain"/>
    <property type="match status" value="1"/>
</dbReference>
<comment type="similarity">
    <text evidence="1">Belongs to the LysR transcriptional regulatory family.</text>
</comment>
<sequence>MTFERHLLAAFQAVAEHGTVGRAAKALHAAQPTISRYVRALEEQFGHALFDRDSRGMHLTPAGADLLPRVHLLLYEMAAAQDLMDAHRGLKRGAIRIGGVTAISRAVFPAVLARVAERAPGLRVEVMVASEDQLDRALANRDIDIMFATDPPREVEAVRIGTRAFSDRCAVFCGRSHPILADRPVSAARALREQWALPGLEATPRRQFESLVRQAGFDPPSVALETDSVELILAVVARSSILSWFPEPLLPEALGRGDIVILPVPDLELARTFSMYRRSRGTFPASAQIFIDALGEAARA</sequence>
<evidence type="ECO:0000313" key="6">
    <source>
        <dbReference type="EMBL" id="MBT2187385.1"/>
    </source>
</evidence>
<dbReference type="GO" id="GO:0005829">
    <property type="term" value="C:cytosol"/>
    <property type="evidence" value="ECO:0007669"/>
    <property type="project" value="TreeGrafter"/>
</dbReference>
<evidence type="ECO:0000256" key="1">
    <source>
        <dbReference type="ARBA" id="ARBA00009437"/>
    </source>
</evidence>
<feature type="domain" description="HTH lysR-type" evidence="5">
    <location>
        <begin position="1"/>
        <end position="60"/>
    </location>
</feature>
<keyword evidence="3" id="KW-0238">DNA-binding</keyword>
<evidence type="ECO:0000256" key="4">
    <source>
        <dbReference type="ARBA" id="ARBA00023163"/>
    </source>
</evidence>
<dbReference type="PRINTS" id="PR00039">
    <property type="entry name" value="HTHLYSR"/>
</dbReference>
<dbReference type="PANTHER" id="PTHR30419:SF8">
    <property type="entry name" value="NITROGEN ASSIMILATION TRANSCRIPTIONAL ACTIVATOR-RELATED"/>
    <property type="match status" value="1"/>
</dbReference>
<reference evidence="6" key="1">
    <citation type="submission" date="2021-05" db="EMBL/GenBank/DDBJ databases">
        <title>Genome of Sphingobium sp. strain.</title>
        <authorList>
            <person name="Fan R."/>
        </authorList>
    </citation>
    <scope>NUCLEOTIDE SEQUENCE</scope>
    <source>
        <strain evidence="6">H33</strain>
    </source>
</reference>
<name>A0A9X1DCL0_9SPHN</name>
<dbReference type="Pfam" id="PF00126">
    <property type="entry name" value="HTH_1"/>
    <property type="match status" value="1"/>
</dbReference>
<dbReference type="FunFam" id="1.10.10.10:FF:000001">
    <property type="entry name" value="LysR family transcriptional regulator"/>
    <property type="match status" value="1"/>
</dbReference>
<dbReference type="Proteomes" id="UP001138757">
    <property type="component" value="Unassembled WGS sequence"/>
</dbReference>
<proteinExistence type="inferred from homology"/>
<dbReference type="PROSITE" id="PS50931">
    <property type="entry name" value="HTH_LYSR"/>
    <property type="match status" value="1"/>
</dbReference>
<evidence type="ECO:0000259" key="5">
    <source>
        <dbReference type="PROSITE" id="PS50931"/>
    </source>
</evidence>
<evidence type="ECO:0000313" key="7">
    <source>
        <dbReference type="Proteomes" id="UP001138757"/>
    </source>
</evidence>
<comment type="caution">
    <text evidence="6">The sequence shown here is derived from an EMBL/GenBank/DDBJ whole genome shotgun (WGS) entry which is preliminary data.</text>
</comment>
<dbReference type="EMBL" id="JAHGAW010000006">
    <property type="protein sequence ID" value="MBT2187385.1"/>
    <property type="molecule type" value="Genomic_DNA"/>
</dbReference>
<dbReference type="Pfam" id="PF03466">
    <property type="entry name" value="LysR_substrate"/>
    <property type="match status" value="1"/>
</dbReference>